<reference evidence="3" key="1">
    <citation type="journal article" date="2017" name="Nat. Commun.">
        <title>The asparagus genome sheds light on the origin and evolution of a young Y chromosome.</title>
        <authorList>
            <person name="Harkess A."/>
            <person name="Zhou J."/>
            <person name="Xu C."/>
            <person name="Bowers J.E."/>
            <person name="Van der Hulst R."/>
            <person name="Ayyampalayam S."/>
            <person name="Mercati F."/>
            <person name="Riccardi P."/>
            <person name="McKain M.R."/>
            <person name="Kakrana A."/>
            <person name="Tang H."/>
            <person name="Ray J."/>
            <person name="Groenendijk J."/>
            <person name="Arikit S."/>
            <person name="Mathioni S.M."/>
            <person name="Nakano M."/>
            <person name="Shan H."/>
            <person name="Telgmann-Rauber A."/>
            <person name="Kanno A."/>
            <person name="Yue Z."/>
            <person name="Chen H."/>
            <person name="Li W."/>
            <person name="Chen Y."/>
            <person name="Xu X."/>
            <person name="Zhang Y."/>
            <person name="Luo S."/>
            <person name="Chen H."/>
            <person name="Gao J."/>
            <person name="Mao Z."/>
            <person name="Pires J.C."/>
            <person name="Luo M."/>
            <person name="Kudrna D."/>
            <person name="Wing R.A."/>
            <person name="Meyers B.C."/>
            <person name="Yi K."/>
            <person name="Kong H."/>
            <person name="Lavrijsen P."/>
            <person name="Sunseri F."/>
            <person name="Falavigna A."/>
            <person name="Ye Y."/>
            <person name="Leebens-Mack J.H."/>
            <person name="Chen G."/>
        </authorList>
    </citation>
    <scope>NUCLEOTIDE SEQUENCE [LARGE SCALE GENOMIC DNA]</scope>
    <source>
        <strain evidence="3">cv. DH0086</strain>
    </source>
</reference>
<accession>A0A5P1EJJ0</accession>
<protein>
    <submittedName>
        <fullName evidence="2">Uncharacterized protein</fullName>
    </submittedName>
</protein>
<dbReference type="EMBL" id="CM007386">
    <property type="protein sequence ID" value="ONK66148.1"/>
    <property type="molecule type" value="Genomic_DNA"/>
</dbReference>
<dbReference type="AlphaFoldDB" id="A0A5P1EJJ0"/>
<evidence type="ECO:0000313" key="3">
    <source>
        <dbReference type="Proteomes" id="UP000243459"/>
    </source>
</evidence>
<evidence type="ECO:0000313" key="2">
    <source>
        <dbReference type="EMBL" id="ONK66148.1"/>
    </source>
</evidence>
<proteinExistence type="predicted"/>
<name>A0A5P1EJJ0_ASPOF</name>
<dbReference type="Proteomes" id="UP000243459">
    <property type="component" value="Chromosome 6"/>
</dbReference>
<feature type="region of interest" description="Disordered" evidence="1">
    <location>
        <begin position="77"/>
        <end position="107"/>
    </location>
</feature>
<dbReference type="Gramene" id="ONK66148">
    <property type="protein sequence ID" value="ONK66148"/>
    <property type="gene ID" value="A4U43_C06F4630"/>
</dbReference>
<organism evidence="2 3">
    <name type="scientific">Asparagus officinalis</name>
    <name type="common">Garden asparagus</name>
    <dbReference type="NCBI Taxonomy" id="4686"/>
    <lineage>
        <taxon>Eukaryota</taxon>
        <taxon>Viridiplantae</taxon>
        <taxon>Streptophyta</taxon>
        <taxon>Embryophyta</taxon>
        <taxon>Tracheophyta</taxon>
        <taxon>Spermatophyta</taxon>
        <taxon>Magnoliopsida</taxon>
        <taxon>Liliopsida</taxon>
        <taxon>Asparagales</taxon>
        <taxon>Asparagaceae</taxon>
        <taxon>Asparagoideae</taxon>
        <taxon>Asparagus</taxon>
    </lineage>
</organism>
<sequence>MDTLLGTPLQVIPGSELGAISSYGKTPAPHLFLSSGSLFLLPISSSAFLTSAAKQRNFSTISLSPVHEYASRLSPMHAAGKTRAGRRKFSNSGIAEDGSSRRHHGGRVGDVAAVRGLLSEREAAWLGAGERAIRVVRNRSKQSADVAAAATGGLVGWPRDGFGVPGLEPDPVEAGRRQGVGRRVGLRSRIDRPTSRRRQYGSRKVVSMSSLRRVSCWSFLLHAPGIERGRNAQQISNHHAIASIESQYLLFKDCR</sequence>
<keyword evidence="3" id="KW-1185">Reference proteome</keyword>
<gene>
    <name evidence="2" type="ORF">A4U43_C06F4630</name>
</gene>
<evidence type="ECO:0000256" key="1">
    <source>
        <dbReference type="SAM" id="MobiDB-lite"/>
    </source>
</evidence>